<dbReference type="AlphaFoldDB" id="A0A5B7HL75"/>
<reference evidence="1 2" key="1">
    <citation type="submission" date="2019-05" db="EMBL/GenBank/DDBJ databases">
        <title>Another draft genome of Portunus trituberculatus and its Hox gene families provides insights of decapod evolution.</title>
        <authorList>
            <person name="Jeong J.-H."/>
            <person name="Song I."/>
            <person name="Kim S."/>
            <person name="Choi T."/>
            <person name="Kim D."/>
            <person name="Ryu S."/>
            <person name="Kim W."/>
        </authorList>
    </citation>
    <scope>NUCLEOTIDE SEQUENCE [LARGE SCALE GENOMIC DNA]</scope>
    <source>
        <tissue evidence="1">Muscle</tissue>
    </source>
</reference>
<dbReference type="EMBL" id="VSRR010030956">
    <property type="protein sequence ID" value="MPC70335.1"/>
    <property type="molecule type" value="Genomic_DNA"/>
</dbReference>
<comment type="caution">
    <text evidence="1">The sequence shown here is derived from an EMBL/GenBank/DDBJ whole genome shotgun (WGS) entry which is preliminary data.</text>
</comment>
<accession>A0A5B7HL75</accession>
<protein>
    <submittedName>
        <fullName evidence="1">Uncharacterized protein</fullName>
    </submittedName>
</protein>
<gene>
    <name evidence="1" type="ORF">E2C01_064579</name>
</gene>
<keyword evidence="2" id="KW-1185">Reference proteome</keyword>
<name>A0A5B7HL75_PORTR</name>
<evidence type="ECO:0000313" key="1">
    <source>
        <dbReference type="EMBL" id="MPC70335.1"/>
    </source>
</evidence>
<organism evidence="1 2">
    <name type="scientific">Portunus trituberculatus</name>
    <name type="common">Swimming crab</name>
    <name type="synonym">Neptunus trituberculatus</name>
    <dbReference type="NCBI Taxonomy" id="210409"/>
    <lineage>
        <taxon>Eukaryota</taxon>
        <taxon>Metazoa</taxon>
        <taxon>Ecdysozoa</taxon>
        <taxon>Arthropoda</taxon>
        <taxon>Crustacea</taxon>
        <taxon>Multicrustacea</taxon>
        <taxon>Malacostraca</taxon>
        <taxon>Eumalacostraca</taxon>
        <taxon>Eucarida</taxon>
        <taxon>Decapoda</taxon>
        <taxon>Pleocyemata</taxon>
        <taxon>Brachyura</taxon>
        <taxon>Eubrachyura</taxon>
        <taxon>Portunoidea</taxon>
        <taxon>Portunidae</taxon>
        <taxon>Portuninae</taxon>
        <taxon>Portunus</taxon>
    </lineage>
</organism>
<proteinExistence type="predicted"/>
<evidence type="ECO:0000313" key="2">
    <source>
        <dbReference type="Proteomes" id="UP000324222"/>
    </source>
</evidence>
<dbReference type="Proteomes" id="UP000324222">
    <property type="component" value="Unassembled WGS sequence"/>
</dbReference>
<sequence>MIRHRSTQASSDSFRPVVYFVSETETSFFSPPSPPRLSFSLGGFYCGLAWPPPPRASLPLPPEH</sequence>